<comment type="function">
    <text evidence="1">Multidrug efflux pump.</text>
</comment>
<evidence type="ECO:0000256" key="2">
    <source>
        <dbReference type="ARBA" id="ARBA00004651"/>
    </source>
</evidence>
<keyword evidence="5" id="KW-0813">Transport</keyword>
<dbReference type="InterPro" id="IPR050222">
    <property type="entry name" value="MATE_MdtK"/>
</dbReference>
<dbReference type="Pfam" id="PF01554">
    <property type="entry name" value="MatE"/>
    <property type="match status" value="2"/>
</dbReference>
<proteinExistence type="inferred from homology"/>
<dbReference type="Proteomes" id="UP000247922">
    <property type="component" value="Unassembled WGS sequence"/>
</dbReference>
<evidence type="ECO:0000256" key="9">
    <source>
        <dbReference type="ARBA" id="ARBA00022989"/>
    </source>
</evidence>
<keyword evidence="10" id="KW-0406">Ion transport</keyword>
<evidence type="ECO:0000256" key="4">
    <source>
        <dbReference type="ARBA" id="ARBA00020268"/>
    </source>
</evidence>
<dbReference type="CDD" id="cd13138">
    <property type="entry name" value="MATE_yoeA_like"/>
    <property type="match status" value="1"/>
</dbReference>
<dbReference type="RefSeq" id="WP_245882008.1">
    <property type="nucleotide sequence ID" value="NZ_QJJR01000016.1"/>
</dbReference>
<dbReference type="GO" id="GO:0006811">
    <property type="term" value="P:monoatomic ion transport"/>
    <property type="evidence" value="ECO:0007669"/>
    <property type="project" value="UniProtKB-KW"/>
</dbReference>
<feature type="transmembrane region" description="Helical" evidence="13">
    <location>
        <begin position="133"/>
        <end position="153"/>
    </location>
</feature>
<evidence type="ECO:0000256" key="6">
    <source>
        <dbReference type="ARBA" id="ARBA00022449"/>
    </source>
</evidence>
<name>A0A2V3W2J6_9BACI</name>
<dbReference type="NCBIfam" id="TIGR00797">
    <property type="entry name" value="matE"/>
    <property type="match status" value="1"/>
</dbReference>
<evidence type="ECO:0000256" key="10">
    <source>
        <dbReference type="ARBA" id="ARBA00023065"/>
    </source>
</evidence>
<feature type="transmembrane region" description="Helical" evidence="13">
    <location>
        <begin position="319"/>
        <end position="339"/>
    </location>
</feature>
<dbReference type="PANTHER" id="PTHR43298:SF2">
    <property type="entry name" value="FMN_FAD EXPORTER YEEO-RELATED"/>
    <property type="match status" value="1"/>
</dbReference>
<gene>
    <name evidence="14" type="ORF">DES38_11625</name>
</gene>
<keyword evidence="8 13" id="KW-0812">Transmembrane</keyword>
<keyword evidence="6" id="KW-0050">Antiport</keyword>
<evidence type="ECO:0000256" key="11">
    <source>
        <dbReference type="ARBA" id="ARBA00023136"/>
    </source>
</evidence>
<comment type="subcellular location">
    <subcellularLocation>
        <location evidence="2">Cell membrane</location>
        <topology evidence="2">Multi-pass membrane protein</topology>
    </subcellularLocation>
</comment>
<feature type="transmembrane region" description="Helical" evidence="13">
    <location>
        <begin position="359"/>
        <end position="379"/>
    </location>
</feature>
<feature type="transmembrane region" description="Helical" evidence="13">
    <location>
        <begin position="165"/>
        <end position="187"/>
    </location>
</feature>
<evidence type="ECO:0000256" key="12">
    <source>
        <dbReference type="ARBA" id="ARBA00031636"/>
    </source>
</evidence>
<feature type="transmembrane region" description="Helical" evidence="13">
    <location>
        <begin position="193"/>
        <end position="213"/>
    </location>
</feature>
<evidence type="ECO:0000256" key="13">
    <source>
        <dbReference type="SAM" id="Phobius"/>
    </source>
</evidence>
<comment type="similarity">
    <text evidence="3">Belongs to the multi antimicrobial extrusion (MATE) (TC 2.A.66.1) family.</text>
</comment>
<accession>A0A2V3W2J6</accession>
<comment type="caution">
    <text evidence="14">The sequence shown here is derived from an EMBL/GenBank/DDBJ whole genome shotgun (WGS) entry which is preliminary data.</text>
</comment>
<feature type="transmembrane region" description="Helical" evidence="13">
    <location>
        <begin position="88"/>
        <end position="113"/>
    </location>
</feature>
<feature type="transmembrane region" description="Helical" evidence="13">
    <location>
        <begin position="412"/>
        <end position="436"/>
    </location>
</feature>
<reference evidence="14 15" key="1">
    <citation type="submission" date="2018-05" db="EMBL/GenBank/DDBJ databases">
        <title>Genomic Encyclopedia of Type Strains, Phase IV (KMG-IV): sequencing the most valuable type-strain genomes for metagenomic binning, comparative biology and taxonomic classification.</title>
        <authorList>
            <person name="Goeker M."/>
        </authorList>
    </citation>
    <scope>NUCLEOTIDE SEQUENCE [LARGE SCALE GENOMIC DNA]</scope>
    <source>
        <strain evidence="14 15">DSM 22440</strain>
    </source>
</reference>
<evidence type="ECO:0000313" key="14">
    <source>
        <dbReference type="EMBL" id="PXW87338.1"/>
    </source>
</evidence>
<keyword evidence="9 13" id="KW-1133">Transmembrane helix</keyword>
<dbReference type="GO" id="GO:0015297">
    <property type="term" value="F:antiporter activity"/>
    <property type="evidence" value="ECO:0007669"/>
    <property type="project" value="UniProtKB-KW"/>
</dbReference>
<feature type="transmembrane region" description="Helical" evidence="13">
    <location>
        <begin position="12"/>
        <end position="32"/>
    </location>
</feature>
<dbReference type="InterPro" id="IPR048279">
    <property type="entry name" value="MdtK-like"/>
</dbReference>
<evidence type="ECO:0000256" key="5">
    <source>
        <dbReference type="ARBA" id="ARBA00022448"/>
    </source>
</evidence>
<dbReference type="PANTHER" id="PTHR43298">
    <property type="entry name" value="MULTIDRUG RESISTANCE PROTEIN NORM-RELATED"/>
    <property type="match status" value="1"/>
</dbReference>
<evidence type="ECO:0000256" key="3">
    <source>
        <dbReference type="ARBA" id="ARBA00010199"/>
    </source>
</evidence>
<protein>
    <recommendedName>
        <fullName evidence="4">Probable multidrug resistance protein NorM</fullName>
    </recommendedName>
    <alternativeName>
        <fullName evidence="12">Multidrug-efflux transporter</fullName>
    </alternativeName>
</protein>
<dbReference type="InterPro" id="IPR002528">
    <property type="entry name" value="MATE_fam"/>
</dbReference>
<dbReference type="AlphaFoldDB" id="A0A2V3W2J6"/>
<keyword evidence="7" id="KW-1003">Cell membrane</keyword>
<dbReference type="EMBL" id="QJJR01000016">
    <property type="protein sequence ID" value="PXW87338.1"/>
    <property type="molecule type" value="Genomic_DNA"/>
</dbReference>
<sequence length="475" mass="51608">MMGRDMTSGHPLKLIIFFSLPMLLGNVFQQFYSMADTFIVSQTLGMDALAAVGSVGSILFLILGLAIGLTAGLAVLTAQRFGKKDEAALRRSLGVSLIIVVVVSIILTIVATLNTRNILELMQTPPEIIDQAYDYLFIIFLGIGAPVIFNFLSNILRAIGDSRTPLLFLIVTSLLNVILDYIFILGFDMNVAGAGYATVISQLIASILCLIYIKKRVRILRVKKQDWTTDKTEYKEHLRIGLPYGFQYSIIAIGAIAIQITLNQLGATSVAAYTASSKIEQLLTMPLNTMGIAMSTYVAQNFGAGEFDRIKQGIKSGMAVALGYAIFIGVLGLLFGRFLAGFFVEAGNTSVLDLSEQFFNIQSPFFMLLALVLVLRPAIQGLGNSFVPTIAGVLELSARVIGALILSEFFGFSGAVMSNPLAWVSAAIPLIISVYFTQKILLHQAPTKLDFALSLGSKHVYRQAQLMKNTNEEQA</sequence>
<feature type="transmembrane region" description="Helical" evidence="13">
    <location>
        <begin position="52"/>
        <end position="76"/>
    </location>
</feature>
<evidence type="ECO:0000256" key="1">
    <source>
        <dbReference type="ARBA" id="ARBA00003408"/>
    </source>
</evidence>
<feature type="transmembrane region" description="Helical" evidence="13">
    <location>
        <begin position="386"/>
        <end position="406"/>
    </location>
</feature>
<organism evidence="14 15">
    <name type="scientific">Streptohalobacillus salinus</name>
    <dbReference type="NCBI Taxonomy" id="621096"/>
    <lineage>
        <taxon>Bacteria</taxon>
        <taxon>Bacillati</taxon>
        <taxon>Bacillota</taxon>
        <taxon>Bacilli</taxon>
        <taxon>Bacillales</taxon>
        <taxon>Bacillaceae</taxon>
        <taxon>Streptohalobacillus</taxon>
    </lineage>
</organism>
<dbReference type="PIRSF" id="PIRSF006603">
    <property type="entry name" value="DinF"/>
    <property type="match status" value="1"/>
</dbReference>
<dbReference type="GO" id="GO:0005886">
    <property type="term" value="C:plasma membrane"/>
    <property type="evidence" value="ECO:0007669"/>
    <property type="project" value="UniProtKB-SubCell"/>
</dbReference>
<keyword evidence="15" id="KW-1185">Reference proteome</keyword>
<evidence type="ECO:0000256" key="7">
    <source>
        <dbReference type="ARBA" id="ARBA00022475"/>
    </source>
</evidence>
<evidence type="ECO:0000313" key="15">
    <source>
        <dbReference type="Proteomes" id="UP000247922"/>
    </source>
</evidence>
<dbReference type="GO" id="GO:0042910">
    <property type="term" value="F:xenobiotic transmembrane transporter activity"/>
    <property type="evidence" value="ECO:0007669"/>
    <property type="project" value="InterPro"/>
</dbReference>
<evidence type="ECO:0000256" key="8">
    <source>
        <dbReference type="ARBA" id="ARBA00022692"/>
    </source>
</evidence>
<keyword evidence="11 13" id="KW-0472">Membrane</keyword>